<comment type="caution">
    <text evidence="1">The sequence shown here is derived from an EMBL/GenBank/DDBJ whole genome shotgun (WGS) entry which is preliminary data.</text>
</comment>
<reference evidence="1" key="1">
    <citation type="submission" date="2022-07" db="EMBL/GenBank/DDBJ databases">
        <title>Genome Sequence of Lecanicillium saksenae.</title>
        <authorList>
            <person name="Buettner E."/>
        </authorList>
    </citation>
    <scope>NUCLEOTIDE SEQUENCE</scope>
    <source>
        <strain evidence="1">VT-O1</strain>
    </source>
</reference>
<keyword evidence="2" id="KW-1185">Reference proteome</keyword>
<evidence type="ECO:0000313" key="2">
    <source>
        <dbReference type="Proteomes" id="UP001148737"/>
    </source>
</evidence>
<evidence type="ECO:0000313" key="1">
    <source>
        <dbReference type="EMBL" id="KAJ3494565.1"/>
    </source>
</evidence>
<proteinExistence type="predicted"/>
<protein>
    <submittedName>
        <fullName evidence="1">Uncharacterized protein</fullName>
    </submittedName>
</protein>
<name>A0ACC1QZU2_9HYPO</name>
<sequence length="389" mass="42898">MAGDDHGSWLTLAMIIFLTWSILFYWVRLWAKLRVKTVGADDWAVTCALAISIVHQGLMYTAINKGYGKKSELLSTDTLDAVSKYIYAGHFFYIIPVGVSKVASAFFVEQVAHHGPHSGPARIMAWVSGAWTIASLLVVAIRPPYLSPWLAMDGQATMFSRWVGVEATGLVVEVALWGLATHLVWSLQMQQNRRVFIVGAFGFRLLLIAIVAGRLYFLDPRRNGDVNHSSIIAAIFTSGALQFSILATSVTALKPFLTVFNQPMYTVGSAGLAGRSADSGDPYYKLEMFRRVDRNVEISDDSANWRPDHGSAQRSITAEPGKVFVRQKKNEGSVDRSRPYTGSANRPPRAALSSADDAASAQTDASDRMIIQKTTEVMVRYEDSKPNKR</sequence>
<dbReference type="EMBL" id="JANAKD010000366">
    <property type="protein sequence ID" value="KAJ3494565.1"/>
    <property type="molecule type" value="Genomic_DNA"/>
</dbReference>
<gene>
    <name evidence="1" type="ORF">NLG97_g4000</name>
</gene>
<organism evidence="1 2">
    <name type="scientific">Lecanicillium saksenae</name>
    <dbReference type="NCBI Taxonomy" id="468837"/>
    <lineage>
        <taxon>Eukaryota</taxon>
        <taxon>Fungi</taxon>
        <taxon>Dikarya</taxon>
        <taxon>Ascomycota</taxon>
        <taxon>Pezizomycotina</taxon>
        <taxon>Sordariomycetes</taxon>
        <taxon>Hypocreomycetidae</taxon>
        <taxon>Hypocreales</taxon>
        <taxon>Cordycipitaceae</taxon>
        <taxon>Lecanicillium</taxon>
    </lineage>
</organism>
<accession>A0ACC1QZU2</accession>
<dbReference type="Proteomes" id="UP001148737">
    <property type="component" value="Unassembled WGS sequence"/>
</dbReference>